<accession>A0A4R0RI52</accession>
<evidence type="ECO:0000313" key="2">
    <source>
        <dbReference type="EMBL" id="TCD65455.1"/>
    </source>
</evidence>
<dbReference type="Gene3D" id="3.40.50.1820">
    <property type="entry name" value="alpha/beta hydrolase"/>
    <property type="match status" value="1"/>
</dbReference>
<keyword evidence="3" id="KW-1185">Reference proteome</keyword>
<evidence type="ECO:0000313" key="3">
    <source>
        <dbReference type="Proteomes" id="UP000292702"/>
    </source>
</evidence>
<evidence type="ECO:0000259" key="1">
    <source>
        <dbReference type="Pfam" id="PF12697"/>
    </source>
</evidence>
<dbReference type="OrthoDB" id="94039at2759"/>
<name>A0A4R0RI52_9APHY</name>
<dbReference type="STRING" id="92696.A0A4R0RI52"/>
<feature type="domain" description="AB hydrolase-1" evidence="1">
    <location>
        <begin position="144"/>
        <end position="444"/>
    </location>
</feature>
<dbReference type="SUPFAM" id="SSF53474">
    <property type="entry name" value="alpha/beta-Hydrolases"/>
    <property type="match status" value="1"/>
</dbReference>
<gene>
    <name evidence="2" type="ORF">EIP91_002669</name>
</gene>
<dbReference type="EMBL" id="RWJN01000180">
    <property type="protein sequence ID" value="TCD65455.1"/>
    <property type="molecule type" value="Genomic_DNA"/>
</dbReference>
<dbReference type="AlphaFoldDB" id="A0A4R0RI52"/>
<protein>
    <recommendedName>
        <fullName evidence="1">AB hydrolase-1 domain-containing protein</fullName>
    </recommendedName>
</protein>
<dbReference type="InterPro" id="IPR000073">
    <property type="entry name" value="AB_hydrolase_1"/>
</dbReference>
<organism evidence="2 3">
    <name type="scientific">Steccherinum ochraceum</name>
    <dbReference type="NCBI Taxonomy" id="92696"/>
    <lineage>
        <taxon>Eukaryota</taxon>
        <taxon>Fungi</taxon>
        <taxon>Dikarya</taxon>
        <taxon>Basidiomycota</taxon>
        <taxon>Agaricomycotina</taxon>
        <taxon>Agaricomycetes</taxon>
        <taxon>Polyporales</taxon>
        <taxon>Steccherinaceae</taxon>
        <taxon>Steccherinum</taxon>
    </lineage>
</organism>
<dbReference type="InterPro" id="IPR029058">
    <property type="entry name" value="AB_hydrolase_fold"/>
</dbReference>
<comment type="caution">
    <text evidence="2">The sequence shown here is derived from an EMBL/GenBank/DDBJ whole genome shotgun (WGS) entry which is preliminary data.</text>
</comment>
<dbReference type="Proteomes" id="UP000292702">
    <property type="component" value="Unassembled WGS sequence"/>
</dbReference>
<reference evidence="2 3" key="1">
    <citation type="submission" date="2018-11" db="EMBL/GenBank/DDBJ databases">
        <title>Genome assembly of Steccherinum ochraceum LE-BIN_3174, the white-rot fungus of the Steccherinaceae family (The Residual Polyporoid clade, Polyporales, Basidiomycota).</title>
        <authorList>
            <person name="Fedorova T.V."/>
            <person name="Glazunova O.A."/>
            <person name="Landesman E.O."/>
            <person name="Moiseenko K.V."/>
            <person name="Psurtseva N.V."/>
            <person name="Savinova O.S."/>
            <person name="Shakhova N.V."/>
            <person name="Tyazhelova T.V."/>
            <person name="Vasina D.V."/>
        </authorList>
    </citation>
    <scope>NUCLEOTIDE SEQUENCE [LARGE SCALE GENOMIC DNA]</scope>
    <source>
        <strain evidence="2 3">LE-BIN_3174</strain>
    </source>
</reference>
<proteinExistence type="predicted"/>
<sequence length="461" mass="51663">MFTGSYPKPDAPWPYTYNPRILEPILPYPTATSHTSPPSLPTTRQARSLLHPEWTLSTHVVPAAYPRTTPLVPVPPIPAFAFGKDKKQRREEIVALANELAEAKLKQGKGELKSLGRDQTALWCCVNRYVRKRSGSGIPKGITLFFAHANGFMKEIWEPTLLHLVNIMREKGASYEVAEIWCFDGANHGDSAIVNEGKLSGIYDWQDNARDLSNFLTNYLPHAPTSSDLPTHLSRVSPSESKRREEHGFAERTLVGVGHSYGGCSIVWSASHKLYSHLFDSIILVDPIIAGAIPYSAEHFAAYLNGMSVGALSRRDTWSSREEALRLFQASAFFQKWDPEVLKVYVEYGLRENPDGSVSLKTKSIQEAITFAEQLSSIEAWYHLPNIDERIALKFIMPAGNGEPGDKAEEKQHLVWRRPVNCSNVLNPNAGHLIPHETPHQLAEDIHAFLQSKYPLLKNRL</sequence>
<dbReference type="Pfam" id="PF12697">
    <property type="entry name" value="Abhydrolase_6"/>
    <property type="match status" value="1"/>
</dbReference>